<dbReference type="GO" id="GO:0044183">
    <property type="term" value="F:protein folding chaperone"/>
    <property type="evidence" value="ECO:0007669"/>
    <property type="project" value="TreeGrafter"/>
</dbReference>
<dbReference type="InterPro" id="IPR036611">
    <property type="entry name" value="Trigger_fac_ribosome-bd_sf"/>
</dbReference>
<gene>
    <name evidence="12" type="primary">tig</name>
    <name evidence="17" type="ORF">GJQ69_05455</name>
</gene>
<evidence type="ECO:0000256" key="15">
    <source>
        <dbReference type="SAM" id="MobiDB-lite"/>
    </source>
</evidence>
<dbReference type="Pfam" id="PF00254">
    <property type="entry name" value="FKBP_C"/>
    <property type="match status" value="1"/>
</dbReference>
<dbReference type="KEGG" id="clf:GJQ69_05455"/>
<dbReference type="GO" id="GO:0043022">
    <property type="term" value="F:ribosome binding"/>
    <property type="evidence" value="ECO:0007669"/>
    <property type="project" value="TreeGrafter"/>
</dbReference>
<keyword evidence="12" id="KW-0963">Cytoplasm</keyword>
<evidence type="ECO:0000256" key="12">
    <source>
        <dbReference type="HAMAP-Rule" id="MF_00303"/>
    </source>
</evidence>
<evidence type="ECO:0000256" key="9">
    <source>
        <dbReference type="ARBA" id="ARBA00023306"/>
    </source>
</evidence>
<accession>A0A859DQT0</accession>
<dbReference type="NCBIfam" id="TIGR00115">
    <property type="entry name" value="tig"/>
    <property type="match status" value="1"/>
</dbReference>
<keyword evidence="9 12" id="KW-0131">Cell cycle</keyword>
<feature type="region of interest" description="Disordered" evidence="15">
    <location>
        <begin position="428"/>
        <end position="465"/>
    </location>
</feature>
<comment type="similarity">
    <text evidence="2 12 14">Belongs to the FKBP-type PPIase family. Tig subfamily.</text>
</comment>
<evidence type="ECO:0000256" key="10">
    <source>
        <dbReference type="ARBA" id="ARBA00024849"/>
    </source>
</evidence>
<proteinExistence type="inferred from homology"/>
<dbReference type="InterPro" id="IPR005215">
    <property type="entry name" value="Trig_fac"/>
</dbReference>
<feature type="compositionally biased region" description="Basic and acidic residues" evidence="15">
    <location>
        <begin position="456"/>
        <end position="465"/>
    </location>
</feature>
<dbReference type="SUPFAM" id="SSF54534">
    <property type="entry name" value="FKBP-like"/>
    <property type="match status" value="1"/>
</dbReference>
<keyword evidence="5 12" id="KW-0132">Cell division</keyword>
<evidence type="ECO:0000256" key="7">
    <source>
        <dbReference type="ARBA" id="ARBA00023186"/>
    </source>
</evidence>
<dbReference type="RefSeq" id="WP_174193202.1">
    <property type="nucleotide sequence ID" value="NZ_CP046051.1"/>
</dbReference>
<name>A0A859DQT0_9FIRM</name>
<dbReference type="GO" id="GO:0015031">
    <property type="term" value="P:protein transport"/>
    <property type="evidence" value="ECO:0007669"/>
    <property type="project" value="UniProtKB-UniRule"/>
</dbReference>
<dbReference type="Pfam" id="PF05698">
    <property type="entry name" value="Trigger_C"/>
    <property type="match status" value="1"/>
</dbReference>
<dbReference type="Pfam" id="PF05697">
    <property type="entry name" value="Trigger_N"/>
    <property type="match status" value="1"/>
</dbReference>
<evidence type="ECO:0000256" key="8">
    <source>
        <dbReference type="ARBA" id="ARBA00023235"/>
    </source>
</evidence>
<dbReference type="PIRSF" id="PIRSF003095">
    <property type="entry name" value="Trigger_factor"/>
    <property type="match status" value="1"/>
</dbReference>
<comment type="subcellular location">
    <subcellularLocation>
        <location evidence="12">Cytoplasm</location>
    </subcellularLocation>
    <text evidence="12">About half TF is bound to the ribosome near the polypeptide exit tunnel while the other half is free in the cytoplasm.</text>
</comment>
<comment type="catalytic activity">
    <reaction evidence="1 12 13">
        <text>[protein]-peptidylproline (omega=180) = [protein]-peptidylproline (omega=0)</text>
        <dbReference type="Rhea" id="RHEA:16237"/>
        <dbReference type="Rhea" id="RHEA-COMP:10747"/>
        <dbReference type="Rhea" id="RHEA-COMP:10748"/>
        <dbReference type="ChEBI" id="CHEBI:83833"/>
        <dbReference type="ChEBI" id="CHEBI:83834"/>
        <dbReference type="EC" id="5.2.1.8"/>
    </reaction>
</comment>
<dbReference type="SUPFAM" id="SSF102735">
    <property type="entry name" value="Trigger factor ribosome-binding domain"/>
    <property type="match status" value="1"/>
</dbReference>
<evidence type="ECO:0000256" key="14">
    <source>
        <dbReference type="RuleBase" id="RU003914"/>
    </source>
</evidence>
<evidence type="ECO:0000313" key="17">
    <source>
        <dbReference type="EMBL" id="QKN23974.1"/>
    </source>
</evidence>
<feature type="compositionally biased region" description="Basic residues" evidence="15">
    <location>
        <begin position="433"/>
        <end position="448"/>
    </location>
</feature>
<dbReference type="InterPro" id="IPR008881">
    <property type="entry name" value="Trigger_fac_ribosome-bd_bac"/>
</dbReference>
<dbReference type="GO" id="GO:0005737">
    <property type="term" value="C:cytoplasm"/>
    <property type="evidence" value="ECO:0007669"/>
    <property type="project" value="UniProtKB-SubCell"/>
</dbReference>
<protein>
    <recommendedName>
        <fullName evidence="4 12">Trigger factor</fullName>
        <shortName evidence="12">TF</shortName>
        <ecNumber evidence="3 12">5.2.1.8</ecNumber>
    </recommendedName>
    <alternativeName>
        <fullName evidence="11 12">PPIase</fullName>
    </alternativeName>
</protein>
<dbReference type="EMBL" id="CP046051">
    <property type="protein sequence ID" value="QKN23974.1"/>
    <property type="molecule type" value="Genomic_DNA"/>
</dbReference>
<dbReference type="Gene3D" id="3.30.70.1050">
    <property type="entry name" value="Trigger factor ribosome-binding domain"/>
    <property type="match status" value="1"/>
</dbReference>
<evidence type="ECO:0000256" key="5">
    <source>
        <dbReference type="ARBA" id="ARBA00022618"/>
    </source>
</evidence>
<keyword evidence="8 12" id="KW-0413">Isomerase</keyword>
<dbReference type="InterPro" id="IPR008880">
    <property type="entry name" value="Trigger_fac_C"/>
</dbReference>
<dbReference type="PROSITE" id="PS50059">
    <property type="entry name" value="FKBP_PPIASE"/>
    <property type="match status" value="1"/>
</dbReference>
<dbReference type="GO" id="GO:0051301">
    <property type="term" value="P:cell division"/>
    <property type="evidence" value="ECO:0007669"/>
    <property type="project" value="UniProtKB-KW"/>
</dbReference>
<evidence type="ECO:0000256" key="1">
    <source>
        <dbReference type="ARBA" id="ARBA00000971"/>
    </source>
</evidence>
<dbReference type="AlphaFoldDB" id="A0A859DQT0"/>
<dbReference type="PANTHER" id="PTHR30560:SF3">
    <property type="entry name" value="TRIGGER FACTOR-LIKE PROTEIN TIG, CHLOROPLASTIC"/>
    <property type="match status" value="1"/>
</dbReference>
<dbReference type="Gene3D" id="1.10.3120.10">
    <property type="entry name" value="Trigger factor, C-terminal domain"/>
    <property type="match status" value="1"/>
</dbReference>
<dbReference type="GO" id="GO:0051083">
    <property type="term" value="P:'de novo' cotranslational protein folding"/>
    <property type="evidence" value="ECO:0007669"/>
    <property type="project" value="TreeGrafter"/>
</dbReference>
<dbReference type="EC" id="5.2.1.8" evidence="3 12"/>
<evidence type="ECO:0000256" key="11">
    <source>
        <dbReference type="ARBA" id="ARBA00029986"/>
    </source>
</evidence>
<organism evidence="17 18">
    <name type="scientific">Caproicibacterium lactatifermentans</name>
    <dbReference type="NCBI Taxonomy" id="2666138"/>
    <lineage>
        <taxon>Bacteria</taxon>
        <taxon>Bacillati</taxon>
        <taxon>Bacillota</taxon>
        <taxon>Clostridia</taxon>
        <taxon>Eubacteriales</taxon>
        <taxon>Oscillospiraceae</taxon>
        <taxon>Caproicibacterium</taxon>
    </lineage>
</organism>
<dbReference type="Proteomes" id="UP000501316">
    <property type="component" value="Chromosome"/>
</dbReference>
<evidence type="ECO:0000256" key="13">
    <source>
        <dbReference type="PROSITE-ProRule" id="PRU00277"/>
    </source>
</evidence>
<dbReference type="SUPFAM" id="SSF109998">
    <property type="entry name" value="Triger factor/SurA peptide-binding domain-like"/>
    <property type="match status" value="1"/>
</dbReference>
<evidence type="ECO:0000256" key="2">
    <source>
        <dbReference type="ARBA" id="ARBA00005464"/>
    </source>
</evidence>
<dbReference type="Gene3D" id="3.10.50.40">
    <property type="match status" value="1"/>
</dbReference>
<dbReference type="GO" id="GO:0003755">
    <property type="term" value="F:peptidyl-prolyl cis-trans isomerase activity"/>
    <property type="evidence" value="ECO:0007669"/>
    <property type="project" value="UniProtKB-UniRule"/>
</dbReference>
<comment type="domain">
    <text evidence="12">Consists of 3 domains; the N-terminus binds the ribosome, the middle domain has PPIase activity, while the C-terminus has intrinsic chaperone activity on its own.</text>
</comment>
<dbReference type="HAMAP" id="MF_00303">
    <property type="entry name" value="Trigger_factor_Tig"/>
    <property type="match status" value="1"/>
</dbReference>
<dbReference type="GO" id="GO:0043335">
    <property type="term" value="P:protein unfolding"/>
    <property type="evidence" value="ECO:0007669"/>
    <property type="project" value="TreeGrafter"/>
</dbReference>
<dbReference type="PANTHER" id="PTHR30560">
    <property type="entry name" value="TRIGGER FACTOR CHAPERONE AND PEPTIDYL-PROLYL CIS/TRANS ISOMERASE"/>
    <property type="match status" value="1"/>
</dbReference>
<sequence>MSLKSSKKVDTNRWQLEVAVDASTFNAAVDHAYKKQKNRIAVPGFRKGKAPRSVVEKLYGPNIFYEGAVNEVYPDALDAAVKEAKLDMIQDKIDFDVVSVDEKDGLVFKATITVKPEVTIDGYKGIKVTKKSEKVMADEVNAELKKVQERDARMVTVDDRPAAKDDIVDIDFDGSVDGKSFEGGKADNFSLTLGSGQFIPGFEDQIIGKNTGDEFDVNVTFPQDYHAEDLKGKEAVFKVKIHEIKVRELPELDDEFAKDVSEFDTLKEYKADVKKHLEADKKEAVRDDMDNQLIDSLVASLKGEIPAVMYANKANDDIRDFSYRLQSQGLDIRTYMKYTGMDQEKLRKAFEPQAERQVKVRLALEKIAEQEKLVASDEDIEKEYRKMADQYKTDVDKIKAVVEKEALASDLAVEKAIDFVRDQADVMDAPAEKKKKSTKATAAKKTKATKSSATKKAADKKDSAE</sequence>
<feature type="domain" description="PPIase FKBP-type" evidence="16">
    <location>
        <begin position="165"/>
        <end position="247"/>
    </location>
</feature>
<evidence type="ECO:0000259" key="16">
    <source>
        <dbReference type="PROSITE" id="PS50059"/>
    </source>
</evidence>
<evidence type="ECO:0000256" key="4">
    <source>
        <dbReference type="ARBA" id="ARBA00016902"/>
    </source>
</evidence>
<dbReference type="InterPro" id="IPR001179">
    <property type="entry name" value="PPIase_FKBP_dom"/>
</dbReference>
<dbReference type="FunFam" id="3.10.50.40:FF:000001">
    <property type="entry name" value="Trigger factor"/>
    <property type="match status" value="1"/>
</dbReference>
<dbReference type="InterPro" id="IPR037041">
    <property type="entry name" value="Trigger_fac_C_sf"/>
</dbReference>
<dbReference type="InterPro" id="IPR046357">
    <property type="entry name" value="PPIase_dom_sf"/>
</dbReference>
<evidence type="ECO:0000313" key="18">
    <source>
        <dbReference type="Proteomes" id="UP000501316"/>
    </source>
</evidence>
<dbReference type="InterPro" id="IPR027304">
    <property type="entry name" value="Trigger_fact/SurA_dom_sf"/>
</dbReference>
<comment type="function">
    <text evidence="10 12">Involved in protein export. Acts as a chaperone by maintaining the newly synthesized protein in an open conformation. Functions as a peptidyl-prolyl cis-trans isomerase.</text>
</comment>
<evidence type="ECO:0000256" key="3">
    <source>
        <dbReference type="ARBA" id="ARBA00013194"/>
    </source>
</evidence>
<reference evidence="17 18" key="1">
    <citation type="submission" date="2019-11" db="EMBL/GenBank/DDBJ databases">
        <authorList>
            <person name="Ren C."/>
            <person name="Wang H."/>
            <person name="Xu Y."/>
        </authorList>
    </citation>
    <scope>NUCLEOTIDE SEQUENCE [LARGE SCALE GENOMIC DNA]</scope>
    <source>
        <strain evidence="17 18">LBM 19010</strain>
    </source>
</reference>
<keyword evidence="7 12" id="KW-0143">Chaperone</keyword>
<keyword evidence="6 12" id="KW-0697">Rotamase</keyword>
<evidence type="ECO:0000256" key="6">
    <source>
        <dbReference type="ARBA" id="ARBA00023110"/>
    </source>
</evidence>